<evidence type="ECO:0000313" key="1">
    <source>
        <dbReference type="EMBL" id="KAJ9650268.1"/>
    </source>
</evidence>
<organism evidence="1 2">
    <name type="scientific">Neophaeococcomyces mojaviensis</name>
    <dbReference type="NCBI Taxonomy" id="3383035"/>
    <lineage>
        <taxon>Eukaryota</taxon>
        <taxon>Fungi</taxon>
        <taxon>Dikarya</taxon>
        <taxon>Ascomycota</taxon>
        <taxon>Pezizomycotina</taxon>
        <taxon>Eurotiomycetes</taxon>
        <taxon>Chaetothyriomycetidae</taxon>
        <taxon>Chaetothyriales</taxon>
        <taxon>Chaetothyriales incertae sedis</taxon>
        <taxon>Neophaeococcomyces</taxon>
    </lineage>
</organism>
<proteinExistence type="predicted"/>
<dbReference type="EMBL" id="JAPDRQ010000362">
    <property type="protein sequence ID" value="KAJ9650268.1"/>
    <property type="molecule type" value="Genomic_DNA"/>
</dbReference>
<comment type="caution">
    <text evidence="1">The sequence shown here is derived from an EMBL/GenBank/DDBJ whole genome shotgun (WGS) entry which is preliminary data.</text>
</comment>
<protein>
    <submittedName>
        <fullName evidence="1">Uncharacterized protein</fullName>
    </submittedName>
</protein>
<reference evidence="1" key="1">
    <citation type="submission" date="2022-10" db="EMBL/GenBank/DDBJ databases">
        <title>Culturing micro-colonial fungi from biological soil crusts in the Mojave desert and describing Neophaeococcomyces mojavensis, and introducing the new genera and species Taxawa tesnikishii.</title>
        <authorList>
            <person name="Kurbessoian T."/>
            <person name="Stajich J.E."/>
        </authorList>
    </citation>
    <scope>NUCLEOTIDE SEQUENCE</scope>
    <source>
        <strain evidence="1">JES_112</strain>
    </source>
</reference>
<name>A0ACC2ZRT0_9EURO</name>
<sequence>MATTMADYSKKSSSSDTSTTSQLLFINKDPSNLSRTAAEIYAVGSYVSKGSRKWRRPKSSLALDSSTGRILAAAGVDSSAVSKTPSPTLSKPINLKWRLENSKIAASKPIESCMFPASKKAKQVKSATTSPSPPMSATPTAPPQPPTDQNHGQTIISLLSLYSQTIRPFARSVSSNWIWIDDISLIQGSPALTYALCAFASAFQQGVRHGLQCLALPPAVTEDETPLWYTPPWFAFQAQAISLLRRHLADVGDSDRVIQKAELHAILFLMRLSVMLGDRRTALLHLEAIKKATQNAAILPDLHVDISMWKVNFILAFRHQSSITVQPYVRSDNPSLQAPFIDFDPLKVSSSTEWQKLNAITLDRTLLWRTQEPQIIDLGQDYLVDDFLEADSNVDILGDNVHQHVKVCLKISRYLLAYLRYNNADTSSDRIRAFTARLRSSLSSLQQTDGLWRHIPRLMLYICYAGSFASLGQPGDRNYFVRLLYTGLSSIGDMTTNLSRERTINAAKELLANFIDPRTTNASLTQEIWYEVAAARDIIG</sequence>
<gene>
    <name evidence="1" type="ORF">H2198_010420</name>
</gene>
<accession>A0ACC2ZRT0</accession>
<keyword evidence="2" id="KW-1185">Reference proteome</keyword>
<dbReference type="Proteomes" id="UP001172386">
    <property type="component" value="Unassembled WGS sequence"/>
</dbReference>
<evidence type="ECO:0000313" key="2">
    <source>
        <dbReference type="Proteomes" id="UP001172386"/>
    </source>
</evidence>